<dbReference type="EMBL" id="CABPRU010000007">
    <property type="protein sequence ID" value="VVE20221.1"/>
    <property type="molecule type" value="Genomic_DNA"/>
</dbReference>
<reference evidence="1 2" key="1">
    <citation type="submission" date="2019-08" db="EMBL/GenBank/DDBJ databases">
        <authorList>
            <person name="Peeters C."/>
        </authorList>
    </citation>
    <scope>NUCLEOTIDE SEQUENCE [LARGE SCALE GENOMIC DNA]</scope>
    <source>
        <strain evidence="1 2">LMG 31013</strain>
    </source>
</reference>
<evidence type="ECO:0000313" key="1">
    <source>
        <dbReference type="EMBL" id="VVE20221.1"/>
    </source>
</evidence>
<dbReference type="Proteomes" id="UP000334380">
    <property type="component" value="Unassembled WGS sequence"/>
</dbReference>
<dbReference type="AlphaFoldDB" id="A0A5E4W730"/>
<proteinExistence type="predicted"/>
<accession>A0A5E4W730</accession>
<organism evidence="1 2">
    <name type="scientific">Pandoraea terrigena</name>
    <dbReference type="NCBI Taxonomy" id="2508292"/>
    <lineage>
        <taxon>Bacteria</taxon>
        <taxon>Pseudomonadati</taxon>
        <taxon>Pseudomonadota</taxon>
        <taxon>Betaproteobacteria</taxon>
        <taxon>Burkholderiales</taxon>
        <taxon>Burkholderiaceae</taxon>
        <taxon>Pandoraea</taxon>
    </lineage>
</organism>
<keyword evidence="2" id="KW-1185">Reference proteome</keyword>
<evidence type="ECO:0000313" key="2">
    <source>
        <dbReference type="Proteomes" id="UP000334380"/>
    </source>
</evidence>
<sequence length="310" mass="32721">MHNPLLVDLQTSLQNCVPSKRRSAMIGKFVSECMGLAHAAHDILSGPNWATFLTKTGTLSKTKTGAPRVKETALSADIALEAQALLRKGSPQQRATAPRGFVPSDAISVVQADALRPGKKTTGNNSKRPDLVFMPADPELNLAFAVEAKVLEGQNDCKDLLLGPEGIGCFTRPDDPYETSGVIGLFGYADHASVAQHQAALHSAMTTDSATGFHSVATMQRNCDWDNVTSARKSTLATTKNSGLLCLGVVLGFPSIRQTGLATVKKRATKAKTGTKVRARATTLSSSAARAAPGSLHTSLVVKRKKASGF</sequence>
<protein>
    <submittedName>
        <fullName evidence="1">Uncharacterized protein</fullName>
    </submittedName>
</protein>
<gene>
    <name evidence="1" type="ORF">PTE31013_03120</name>
</gene>
<name>A0A5E4W730_9BURK</name>